<name>A0A9Q0GW28_9MAGN</name>
<reference evidence="2" key="1">
    <citation type="journal article" date="2023" name="Plant J.">
        <title>The genome of the king protea, Protea cynaroides.</title>
        <authorList>
            <person name="Chang J."/>
            <person name="Duong T.A."/>
            <person name="Schoeman C."/>
            <person name="Ma X."/>
            <person name="Roodt D."/>
            <person name="Barker N."/>
            <person name="Li Z."/>
            <person name="Van de Peer Y."/>
            <person name="Mizrachi E."/>
        </authorList>
    </citation>
    <scope>NUCLEOTIDE SEQUENCE</scope>
    <source>
        <tissue evidence="2">Young leaves</tissue>
    </source>
</reference>
<evidence type="ECO:0000313" key="3">
    <source>
        <dbReference type="Proteomes" id="UP001141806"/>
    </source>
</evidence>
<sequence>MENEEGIASPLLFQEIANQKSLFPATDFRSALYNSLVSCSVLQIWIEPRLSSVKDFKVLAYWKVSEAQYTDLLRLVRDILANPVSTIASESAFSAGGRVRDKYRSKLPPKNVEALVCLRDWLYDVNCGGCGVC</sequence>
<dbReference type="SUPFAM" id="SSF53098">
    <property type="entry name" value="Ribonuclease H-like"/>
    <property type="match status" value="1"/>
</dbReference>
<comment type="caution">
    <text evidence="2">The sequence shown here is derived from an EMBL/GenBank/DDBJ whole genome shotgun (WGS) entry which is preliminary data.</text>
</comment>
<keyword evidence="3" id="KW-1185">Reference proteome</keyword>
<dbReference type="EMBL" id="JAMYWD010000011">
    <property type="protein sequence ID" value="KAJ4955222.1"/>
    <property type="molecule type" value="Genomic_DNA"/>
</dbReference>
<dbReference type="Pfam" id="PF05699">
    <property type="entry name" value="Dimer_Tnp_hAT"/>
    <property type="match status" value="1"/>
</dbReference>
<gene>
    <name evidence="2" type="ORF">NE237_012005</name>
</gene>
<feature type="domain" description="HAT C-terminal dimerisation" evidence="1">
    <location>
        <begin position="48"/>
        <end position="122"/>
    </location>
</feature>
<dbReference type="Proteomes" id="UP001141806">
    <property type="component" value="Unassembled WGS sequence"/>
</dbReference>
<organism evidence="2 3">
    <name type="scientific">Protea cynaroides</name>
    <dbReference type="NCBI Taxonomy" id="273540"/>
    <lineage>
        <taxon>Eukaryota</taxon>
        <taxon>Viridiplantae</taxon>
        <taxon>Streptophyta</taxon>
        <taxon>Embryophyta</taxon>
        <taxon>Tracheophyta</taxon>
        <taxon>Spermatophyta</taxon>
        <taxon>Magnoliopsida</taxon>
        <taxon>Proteales</taxon>
        <taxon>Proteaceae</taxon>
        <taxon>Protea</taxon>
    </lineage>
</organism>
<proteinExistence type="predicted"/>
<dbReference type="AlphaFoldDB" id="A0A9Q0GW28"/>
<protein>
    <recommendedName>
        <fullName evidence="1">HAT C-terminal dimerisation domain-containing protein</fullName>
    </recommendedName>
</protein>
<accession>A0A9Q0GW28</accession>
<dbReference type="InterPro" id="IPR012337">
    <property type="entry name" value="RNaseH-like_sf"/>
</dbReference>
<dbReference type="InterPro" id="IPR008906">
    <property type="entry name" value="HATC_C_dom"/>
</dbReference>
<dbReference type="OrthoDB" id="1301613at2759"/>
<dbReference type="PANTHER" id="PTHR23272">
    <property type="entry name" value="BED FINGER-RELATED"/>
    <property type="match status" value="1"/>
</dbReference>
<dbReference type="PANTHER" id="PTHR23272:SF184">
    <property type="entry name" value="OS03G0311250 PROTEIN"/>
    <property type="match status" value="1"/>
</dbReference>
<dbReference type="GO" id="GO:0046983">
    <property type="term" value="F:protein dimerization activity"/>
    <property type="evidence" value="ECO:0007669"/>
    <property type="project" value="InterPro"/>
</dbReference>
<evidence type="ECO:0000259" key="1">
    <source>
        <dbReference type="Pfam" id="PF05699"/>
    </source>
</evidence>
<evidence type="ECO:0000313" key="2">
    <source>
        <dbReference type="EMBL" id="KAJ4955222.1"/>
    </source>
</evidence>